<dbReference type="Pfam" id="PF07690">
    <property type="entry name" value="MFS_1"/>
    <property type="match status" value="1"/>
</dbReference>
<feature type="transmembrane region" description="Helical" evidence="7">
    <location>
        <begin position="135"/>
        <end position="154"/>
    </location>
</feature>
<dbReference type="Gene3D" id="1.20.1720.10">
    <property type="entry name" value="Multidrug resistance protein D"/>
    <property type="match status" value="1"/>
</dbReference>
<feature type="domain" description="Major facilitator superfamily (MFS) profile" evidence="8">
    <location>
        <begin position="8"/>
        <end position="390"/>
    </location>
</feature>
<proteinExistence type="predicted"/>
<dbReference type="RefSeq" id="WP_254758499.1">
    <property type="nucleotide sequence ID" value="NZ_JANCLT010000003.1"/>
</dbReference>
<keyword evidence="3" id="KW-1003">Cell membrane</keyword>
<protein>
    <submittedName>
        <fullName evidence="9">MFS transporter</fullName>
    </submittedName>
</protein>
<evidence type="ECO:0000313" key="10">
    <source>
        <dbReference type="Proteomes" id="UP001156102"/>
    </source>
</evidence>
<dbReference type="InterPro" id="IPR020846">
    <property type="entry name" value="MFS_dom"/>
</dbReference>
<dbReference type="GO" id="GO:0022857">
    <property type="term" value="F:transmembrane transporter activity"/>
    <property type="evidence" value="ECO:0007669"/>
    <property type="project" value="InterPro"/>
</dbReference>
<dbReference type="Proteomes" id="UP001156102">
    <property type="component" value="Unassembled WGS sequence"/>
</dbReference>
<reference evidence="9" key="1">
    <citation type="submission" date="2022-07" db="EMBL/GenBank/DDBJ databases">
        <authorList>
            <person name="Li W.-J."/>
            <person name="Deng Q.-Q."/>
        </authorList>
    </citation>
    <scope>NUCLEOTIDE SEQUENCE</scope>
    <source>
        <strain evidence="9">SYSU M60031</strain>
    </source>
</reference>
<evidence type="ECO:0000256" key="3">
    <source>
        <dbReference type="ARBA" id="ARBA00022475"/>
    </source>
</evidence>
<evidence type="ECO:0000256" key="2">
    <source>
        <dbReference type="ARBA" id="ARBA00022448"/>
    </source>
</evidence>
<evidence type="ECO:0000256" key="1">
    <source>
        <dbReference type="ARBA" id="ARBA00004651"/>
    </source>
</evidence>
<keyword evidence="5 7" id="KW-1133">Transmembrane helix</keyword>
<keyword evidence="4 7" id="KW-0812">Transmembrane</keyword>
<feature type="transmembrane region" description="Helical" evidence="7">
    <location>
        <begin position="246"/>
        <end position="266"/>
    </location>
</feature>
<evidence type="ECO:0000256" key="4">
    <source>
        <dbReference type="ARBA" id="ARBA00022692"/>
    </source>
</evidence>
<gene>
    <name evidence="9" type="ORF">NK662_08585</name>
</gene>
<feature type="transmembrane region" description="Helical" evidence="7">
    <location>
        <begin position="273"/>
        <end position="292"/>
    </location>
</feature>
<keyword evidence="10" id="KW-1185">Reference proteome</keyword>
<dbReference type="AlphaFoldDB" id="A0AA41XAR6"/>
<evidence type="ECO:0000256" key="7">
    <source>
        <dbReference type="SAM" id="Phobius"/>
    </source>
</evidence>
<comment type="caution">
    <text evidence="9">The sequence shown here is derived from an EMBL/GenBank/DDBJ whole genome shotgun (WGS) entry which is preliminary data.</text>
</comment>
<dbReference type="EMBL" id="JANCLT010000003">
    <property type="protein sequence ID" value="MCP8968596.1"/>
    <property type="molecule type" value="Genomic_DNA"/>
</dbReference>
<dbReference type="InterPro" id="IPR011701">
    <property type="entry name" value="MFS"/>
</dbReference>
<feature type="transmembrane region" description="Helical" evidence="7">
    <location>
        <begin position="298"/>
        <end position="319"/>
    </location>
</feature>
<feature type="transmembrane region" description="Helical" evidence="7">
    <location>
        <begin position="48"/>
        <end position="66"/>
    </location>
</feature>
<feature type="transmembrane region" description="Helical" evidence="7">
    <location>
        <begin position="367"/>
        <end position="383"/>
    </location>
</feature>
<feature type="transmembrane region" description="Helical" evidence="7">
    <location>
        <begin position="78"/>
        <end position="97"/>
    </location>
</feature>
<organism evidence="9 10">
    <name type="scientific">Ectobacillus ponti</name>
    <dbReference type="NCBI Taxonomy" id="2961894"/>
    <lineage>
        <taxon>Bacteria</taxon>
        <taxon>Bacillati</taxon>
        <taxon>Bacillota</taxon>
        <taxon>Bacilli</taxon>
        <taxon>Bacillales</taxon>
        <taxon>Bacillaceae</taxon>
        <taxon>Ectobacillus</taxon>
    </lineage>
</organism>
<dbReference type="InterPro" id="IPR050189">
    <property type="entry name" value="MFS_Efflux_Transporters"/>
</dbReference>
<dbReference type="PANTHER" id="PTHR43124">
    <property type="entry name" value="PURINE EFFLUX PUMP PBUE"/>
    <property type="match status" value="1"/>
</dbReference>
<evidence type="ECO:0000256" key="5">
    <source>
        <dbReference type="ARBA" id="ARBA00022989"/>
    </source>
</evidence>
<comment type="subcellular location">
    <subcellularLocation>
        <location evidence="1">Cell membrane</location>
        <topology evidence="1">Multi-pass membrane protein</topology>
    </subcellularLocation>
</comment>
<dbReference type="PRINTS" id="PR01036">
    <property type="entry name" value="TCRTETB"/>
</dbReference>
<dbReference type="CDD" id="cd17474">
    <property type="entry name" value="MFS_YfmO_like"/>
    <property type="match status" value="1"/>
</dbReference>
<name>A0AA41XAR6_9BACI</name>
<dbReference type="InterPro" id="IPR036259">
    <property type="entry name" value="MFS_trans_sf"/>
</dbReference>
<dbReference type="SUPFAM" id="SSF103473">
    <property type="entry name" value="MFS general substrate transporter"/>
    <property type="match status" value="1"/>
</dbReference>
<keyword evidence="6 7" id="KW-0472">Membrane</keyword>
<dbReference type="GO" id="GO:0005886">
    <property type="term" value="C:plasma membrane"/>
    <property type="evidence" value="ECO:0007669"/>
    <property type="project" value="UniProtKB-SubCell"/>
</dbReference>
<evidence type="ECO:0000313" key="9">
    <source>
        <dbReference type="EMBL" id="MCP8968596.1"/>
    </source>
</evidence>
<dbReference type="PROSITE" id="PS50850">
    <property type="entry name" value="MFS"/>
    <property type="match status" value="1"/>
</dbReference>
<feature type="transmembrane region" description="Helical" evidence="7">
    <location>
        <begin position="160"/>
        <end position="178"/>
    </location>
</feature>
<evidence type="ECO:0000259" key="8">
    <source>
        <dbReference type="PROSITE" id="PS50850"/>
    </source>
</evidence>
<sequence>MKSQNRTILIGLSIAAFLGPFTQTIYTPSLTEIGRFYHVNQFMVNLTISLYTFILAANQFFVGPLTDTRGRKATLLPGLLLFLAGSLICFVSGNYYLFLFGRALQAFGITTGSVVAAAVIGDIYAPHERGKAMSIYQTMVFLGPVLGPVVGSLISAYMDWHTAFAVLAAGALFAYVYNRVQLPETLPRDAAPRRIAFGTFTGILANPAARSIMLLAFMQFYGYYLFLVFLPGLLDELYQVPLTMKGLFFMPLTAGIVLGTILGGRLQAYLSHAAILIYSSYGIGAVVSLFWVCLHWHVLGMPVLILFLLGYGILLGVSLPSQSTSLVNLFGKEKGTAMGVYNFVRFTGAAIGPLLGTSLYHLGGDDALYMTLLALLLAAAFVLQRTMRRNATAH</sequence>
<evidence type="ECO:0000256" key="6">
    <source>
        <dbReference type="ARBA" id="ARBA00023136"/>
    </source>
</evidence>
<feature type="transmembrane region" description="Helical" evidence="7">
    <location>
        <begin position="212"/>
        <end position="234"/>
    </location>
</feature>
<feature type="transmembrane region" description="Helical" evidence="7">
    <location>
        <begin position="340"/>
        <end position="361"/>
    </location>
</feature>
<dbReference type="PANTHER" id="PTHR43124:SF3">
    <property type="entry name" value="CHLORAMPHENICOL EFFLUX PUMP RV0191"/>
    <property type="match status" value="1"/>
</dbReference>
<feature type="transmembrane region" description="Helical" evidence="7">
    <location>
        <begin position="103"/>
        <end position="123"/>
    </location>
</feature>
<accession>A0AA41XAR6</accession>
<keyword evidence="2" id="KW-0813">Transport</keyword>